<dbReference type="OrthoDB" id="3539696at2"/>
<organism evidence="1 2">
    <name type="scientific">Nonomuraea jiangxiensis</name>
    <dbReference type="NCBI Taxonomy" id="633440"/>
    <lineage>
        <taxon>Bacteria</taxon>
        <taxon>Bacillati</taxon>
        <taxon>Actinomycetota</taxon>
        <taxon>Actinomycetes</taxon>
        <taxon>Streptosporangiales</taxon>
        <taxon>Streptosporangiaceae</taxon>
        <taxon>Nonomuraea</taxon>
    </lineage>
</organism>
<dbReference type="STRING" id="633440.SAMN05421869_102513"/>
<name>A0A1G8DAA3_9ACTN</name>
<reference evidence="1 2" key="1">
    <citation type="submission" date="2016-10" db="EMBL/GenBank/DDBJ databases">
        <authorList>
            <person name="de Groot N.N."/>
        </authorList>
    </citation>
    <scope>NUCLEOTIDE SEQUENCE [LARGE SCALE GENOMIC DNA]</scope>
    <source>
        <strain evidence="1 2">CGMCC 4.6533</strain>
    </source>
</reference>
<dbReference type="RefSeq" id="WP_090929783.1">
    <property type="nucleotide sequence ID" value="NZ_FNDJ01000002.1"/>
</dbReference>
<dbReference type="AlphaFoldDB" id="A0A1G8DAA3"/>
<gene>
    <name evidence="1" type="ORF">SAMN05421869_102513</name>
</gene>
<dbReference type="EMBL" id="FNDJ01000002">
    <property type="protein sequence ID" value="SDH54585.1"/>
    <property type="molecule type" value="Genomic_DNA"/>
</dbReference>
<protein>
    <submittedName>
        <fullName evidence="1">Uncharacterized protein</fullName>
    </submittedName>
</protein>
<evidence type="ECO:0000313" key="2">
    <source>
        <dbReference type="Proteomes" id="UP000199202"/>
    </source>
</evidence>
<keyword evidence="2" id="KW-1185">Reference proteome</keyword>
<evidence type="ECO:0000313" key="1">
    <source>
        <dbReference type="EMBL" id="SDH54585.1"/>
    </source>
</evidence>
<proteinExistence type="predicted"/>
<sequence length="90" mass="9992">MTSTDWPVYSPFAREHYGRGLKEGESRGRAAGRAEEAARSVLLVLTARGFDVPDDTRARITTCADLDQLRTWLIRAATIPSLPFLFTPPT</sequence>
<accession>A0A1G8DAA3</accession>
<dbReference type="Proteomes" id="UP000199202">
    <property type="component" value="Unassembled WGS sequence"/>
</dbReference>